<name>A0ABP3EH89_9ACTN</name>
<keyword evidence="3" id="KW-1185">Reference proteome</keyword>
<keyword evidence="1" id="KW-1133">Transmembrane helix</keyword>
<proteinExistence type="predicted"/>
<feature type="transmembrane region" description="Helical" evidence="1">
    <location>
        <begin position="45"/>
        <end position="65"/>
    </location>
</feature>
<comment type="caution">
    <text evidence="2">The sequence shown here is derived from an EMBL/GenBank/DDBJ whole genome shotgun (WGS) entry which is preliminary data.</text>
</comment>
<reference evidence="3" key="1">
    <citation type="journal article" date="2019" name="Int. J. Syst. Evol. Microbiol.">
        <title>The Global Catalogue of Microorganisms (GCM) 10K type strain sequencing project: providing services to taxonomists for standard genome sequencing and annotation.</title>
        <authorList>
            <consortium name="The Broad Institute Genomics Platform"/>
            <consortium name="The Broad Institute Genome Sequencing Center for Infectious Disease"/>
            <person name="Wu L."/>
            <person name="Ma J."/>
        </authorList>
    </citation>
    <scope>NUCLEOTIDE SEQUENCE [LARGE SCALE GENOMIC DNA]</scope>
    <source>
        <strain evidence="3">JCM 10425</strain>
    </source>
</reference>
<dbReference type="Proteomes" id="UP001500967">
    <property type="component" value="Unassembled WGS sequence"/>
</dbReference>
<dbReference type="RefSeq" id="WP_344651886.1">
    <property type="nucleotide sequence ID" value="NZ_BAAAGX010000022.1"/>
</dbReference>
<evidence type="ECO:0000313" key="2">
    <source>
        <dbReference type="EMBL" id="GAA0262753.1"/>
    </source>
</evidence>
<protein>
    <submittedName>
        <fullName evidence="2">Uncharacterized protein</fullName>
    </submittedName>
</protein>
<sequence length="71" mass="7907">MQLGQDAGGLENNPRAIVIIVFVILAGLLLNWFQRKWMKGMSFRNRIFFIGVGALILGGVFYGFVYNVNAA</sequence>
<feature type="transmembrane region" description="Helical" evidence="1">
    <location>
        <begin position="16"/>
        <end position="33"/>
    </location>
</feature>
<accession>A0ABP3EH89</accession>
<evidence type="ECO:0000313" key="3">
    <source>
        <dbReference type="Proteomes" id="UP001500967"/>
    </source>
</evidence>
<keyword evidence="1" id="KW-0472">Membrane</keyword>
<gene>
    <name evidence="2" type="ORF">GCM10009539_55740</name>
</gene>
<dbReference type="EMBL" id="BAAAGX010000022">
    <property type="protein sequence ID" value="GAA0262753.1"/>
    <property type="molecule type" value="Genomic_DNA"/>
</dbReference>
<evidence type="ECO:0000256" key="1">
    <source>
        <dbReference type="SAM" id="Phobius"/>
    </source>
</evidence>
<organism evidence="2 3">
    <name type="scientific">Cryptosporangium japonicum</name>
    <dbReference type="NCBI Taxonomy" id="80872"/>
    <lineage>
        <taxon>Bacteria</taxon>
        <taxon>Bacillati</taxon>
        <taxon>Actinomycetota</taxon>
        <taxon>Actinomycetes</taxon>
        <taxon>Cryptosporangiales</taxon>
        <taxon>Cryptosporangiaceae</taxon>
        <taxon>Cryptosporangium</taxon>
    </lineage>
</organism>
<keyword evidence="1" id="KW-0812">Transmembrane</keyword>